<evidence type="ECO:0000313" key="3">
    <source>
        <dbReference type="Proteomes" id="UP001500843"/>
    </source>
</evidence>
<proteinExistence type="predicted"/>
<sequence>MKQSNLADYLAQLPYTIGHHLGDQHVVVGAYDSDMKTVVHAAIDWNDGLGGDNETAEQTTAHLDRALRQHHVARLVVIAYGPDGPARSRVMADALEGAFGVRSLQIHVHDGHGRIRSNTTGEWGRAVAVAGFVPRAALSGHTPAASRTELLESVAPLPAPLFGPLDPGLATKLLGSSPLLQAEIAQRALDTLAAGRVDDLQQMTVLSHLITTTPLTRDSVLVHAIRDGDELMDARTDALVRTFRAAPLDQRPQLASTTAAATFLAAWHPPIVQGLLRHADKDAELTALVSQAIRLGIDPRPMRPTLTQATNELLAEAETAWAAQRSTGAPASGRASIPPRTQPWPSTRHVNAAPFDSGANTRDL</sequence>
<evidence type="ECO:0000313" key="2">
    <source>
        <dbReference type="EMBL" id="GAA4706447.1"/>
    </source>
</evidence>
<dbReference type="EMBL" id="BAABHM010000012">
    <property type="protein sequence ID" value="GAA4706447.1"/>
    <property type="molecule type" value="Genomic_DNA"/>
</dbReference>
<name>A0ABP8XGI4_9MICO</name>
<comment type="caution">
    <text evidence="2">The sequence shown here is derived from an EMBL/GenBank/DDBJ whole genome shotgun (WGS) entry which is preliminary data.</text>
</comment>
<evidence type="ECO:0000256" key="1">
    <source>
        <dbReference type="SAM" id="MobiDB-lite"/>
    </source>
</evidence>
<evidence type="ECO:0008006" key="4">
    <source>
        <dbReference type="Google" id="ProtNLM"/>
    </source>
</evidence>
<gene>
    <name evidence="2" type="ORF">GCM10023198_30690</name>
</gene>
<organism evidence="2 3">
    <name type="scientific">Promicromonospora umidemergens</name>
    <dbReference type="NCBI Taxonomy" id="629679"/>
    <lineage>
        <taxon>Bacteria</taxon>
        <taxon>Bacillati</taxon>
        <taxon>Actinomycetota</taxon>
        <taxon>Actinomycetes</taxon>
        <taxon>Micrococcales</taxon>
        <taxon>Promicromonosporaceae</taxon>
        <taxon>Promicromonospora</taxon>
    </lineage>
</organism>
<accession>A0ABP8XGI4</accession>
<reference evidence="3" key="1">
    <citation type="journal article" date="2019" name="Int. J. Syst. Evol. Microbiol.">
        <title>The Global Catalogue of Microorganisms (GCM) 10K type strain sequencing project: providing services to taxonomists for standard genome sequencing and annotation.</title>
        <authorList>
            <consortium name="The Broad Institute Genomics Platform"/>
            <consortium name="The Broad Institute Genome Sequencing Center for Infectious Disease"/>
            <person name="Wu L."/>
            <person name="Ma J."/>
        </authorList>
    </citation>
    <scope>NUCLEOTIDE SEQUENCE [LARGE SCALE GENOMIC DNA]</scope>
    <source>
        <strain evidence="3">JCM 17975</strain>
    </source>
</reference>
<protein>
    <recommendedName>
        <fullName evidence="4">DUF4192 family protein</fullName>
    </recommendedName>
</protein>
<keyword evidence="3" id="KW-1185">Reference proteome</keyword>
<dbReference type="Proteomes" id="UP001500843">
    <property type="component" value="Unassembled WGS sequence"/>
</dbReference>
<feature type="region of interest" description="Disordered" evidence="1">
    <location>
        <begin position="322"/>
        <end position="364"/>
    </location>
</feature>